<feature type="compositionally biased region" description="Low complexity" evidence="1">
    <location>
        <begin position="822"/>
        <end position="833"/>
    </location>
</feature>
<reference evidence="3" key="4">
    <citation type="journal article" date="2015" name="PLoS ONE">
        <title>Comprehensive Evaluation of Toxoplasma gondii VEG and Neospora caninum LIV Genomes with Tachyzoite Stage Transcriptome and Proteome Defines Novel Transcript Features.</title>
        <authorList>
            <person name="Ramaprasad A."/>
            <person name="Mourier T."/>
            <person name="Naeem R."/>
            <person name="Malas T.B."/>
            <person name="Moussa E."/>
            <person name="Panigrahi A."/>
            <person name="Vermont S.J."/>
            <person name="Otto T.D."/>
            <person name="Wastling J."/>
            <person name="Pain A."/>
        </authorList>
    </citation>
    <scope>NUCLEOTIDE SEQUENCE</scope>
    <source>
        <strain evidence="3">Liverpool</strain>
    </source>
</reference>
<feature type="compositionally biased region" description="Basic residues" evidence="1">
    <location>
        <begin position="28"/>
        <end position="43"/>
    </location>
</feature>
<evidence type="ECO:0000313" key="3">
    <source>
        <dbReference type="EMBL" id="CEL66228.1"/>
    </source>
</evidence>
<feature type="region of interest" description="Disordered" evidence="1">
    <location>
        <begin position="442"/>
        <end position="482"/>
    </location>
</feature>
<feature type="compositionally biased region" description="Low complexity" evidence="1">
    <location>
        <begin position="330"/>
        <end position="344"/>
    </location>
</feature>
<feature type="region of interest" description="Disordered" evidence="1">
    <location>
        <begin position="663"/>
        <end position="717"/>
    </location>
</feature>
<feature type="region of interest" description="Disordered" evidence="1">
    <location>
        <begin position="15"/>
        <end position="71"/>
    </location>
</feature>
<feature type="region of interest" description="Disordered" evidence="1">
    <location>
        <begin position="1382"/>
        <end position="1419"/>
    </location>
</feature>
<feature type="compositionally biased region" description="Low complexity" evidence="1">
    <location>
        <begin position="312"/>
        <end position="322"/>
    </location>
</feature>
<evidence type="ECO:0000256" key="1">
    <source>
        <dbReference type="SAM" id="MobiDB-lite"/>
    </source>
</evidence>
<feature type="compositionally biased region" description="Polar residues" evidence="1">
    <location>
        <begin position="1633"/>
        <end position="1645"/>
    </location>
</feature>
<feature type="region of interest" description="Disordered" evidence="1">
    <location>
        <begin position="566"/>
        <end position="587"/>
    </location>
</feature>
<gene>
    <name evidence="3" type="ORF">BN1204_020470</name>
    <name evidence="2" type="ORF">NCLIV_020470</name>
</gene>
<dbReference type="GeneID" id="13444104"/>
<protein>
    <submittedName>
        <fullName evidence="2">Uncharacterized protein</fullName>
    </submittedName>
</protein>
<feature type="region of interest" description="Disordered" evidence="1">
    <location>
        <begin position="237"/>
        <end position="346"/>
    </location>
</feature>
<reference evidence="2" key="1">
    <citation type="submission" date="2011-02" db="EMBL/GenBank/DDBJ databases">
        <authorList>
            <person name="Aslett M."/>
        </authorList>
    </citation>
    <scope>NUCLEOTIDE SEQUENCE</scope>
    <source>
        <strain evidence="2">Liverpool</strain>
    </source>
</reference>
<feature type="compositionally biased region" description="Basic and acidic residues" evidence="1">
    <location>
        <begin position="1383"/>
        <end position="1418"/>
    </location>
</feature>
<feature type="region of interest" description="Disordered" evidence="1">
    <location>
        <begin position="928"/>
        <end position="958"/>
    </location>
</feature>
<reference evidence="4" key="3">
    <citation type="journal article" date="2012" name="PLoS Pathog.">
        <title>Comparative genomics of the apicomplexan parasites Toxoplasma gondii and Neospora caninum: Coccidia differing in host range and transmission strategy.</title>
        <authorList>
            <person name="Reid A.J."/>
            <person name="Vermont S.J."/>
            <person name="Cotton J.A."/>
            <person name="Harris D."/>
            <person name="Hill-Cawthorne G.A."/>
            <person name="Konen-Waisman S."/>
            <person name="Latham S.M."/>
            <person name="Mourier T."/>
            <person name="Norton R."/>
            <person name="Quail M.A."/>
            <person name="Sanders M."/>
            <person name="Shanmugam D."/>
            <person name="Sohal A."/>
            <person name="Wasmuth J.D."/>
            <person name="Brunk B."/>
            <person name="Grigg M.E."/>
            <person name="Howard J.C."/>
            <person name="Parkinson J."/>
            <person name="Roos D.S."/>
            <person name="Trees A.J."/>
            <person name="Berriman M."/>
            <person name="Pain A."/>
            <person name="Wastling J.M."/>
        </authorList>
    </citation>
    <scope>NUCLEOTIDE SEQUENCE [LARGE SCALE GENOMIC DNA]</scope>
    <source>
        <strain evidence="4">Liverpool</strain>
    </source>
</reference>
<dbReference type="EMBL" id="LN714481">
    <property type="protein sequence ID" value="CEL66228.1"/>
    <property type="molecule type" value="Genomic_DNA"/>
</dbReference>
<name>F0VEW6_NEOCL</name>
<feature type="compositionally biased region" description="Pro residues" evidence="1">
    <location>
        <begin position="255"/>
        <end position="269"/>
    </location>
</feature>
<feature type="compositionally biased region" description="Basic residues" evidence="1">
    <location>
        <begin position="1623"/>
        <end position="1632"/>
    </location>
</feature>
<feature type="region of interest" description="Disordered" evidence="1">
    <location>
        <begin position="876"/>
        <end position="898"/>
    </location>
</feature>
<reference evidence="2" key="2">
    <citation type="submission" date="2011-03" db="EMBL/GenBank/DDBJ databases">
        <title>Comparative genomics and transcriptomics of Neospora caninum and Toxoplasma gondii.</title>
        <authorList>
            <person name="Reid A.J."/>
            <person name="Sohal A."/>
            <person name="Harris D."/>
            <person name="Quail M."/>
            <person name="Sanders M."/>
            <person name="Berriman M."/>
            <person name="Wastling J.M."/>
            <person name="Pain A."/>
        </authorList>
    </citation>
    <scope>NUCLEOTIDE SEQUENCE</scope>
    <source>
        <strain evidence="2">Liverpool</strain>
    </source>
</reference>
<keyword evidence="4" id="KW-1185">Reference proteome</keyword>
<feature type="compositionally biased region" description="Basic and acidic residues" evidence="1">
    <location>
        <begin position="568"/>
        <end position="587"/>
    </location>
</feature>
<dbReference type="InParanoid" id="F0VEW6"/>
<dbReference type="Proteomes" id="UP000007494">
    <property type="component" value="Chromosome VIIa"/>
</dbReference>
<feature type="region of interest" description="Disordered" evidence="1">
    <location>
        <begin position="1606"/>
        <end position="1645"/>
    </location>
</feature>
<dbReference type="EMBL" id="FR823388">
    <property type="protein sequence ID" value="CBZ52260.1"/>
    <property type="molecule type" value="Genomic_DNA"/>
</dbReference>
<feature type="compositionally biased region" description="Basic and acidic residues" evidence="1">
    <location>
        <begin position="238"/>
        <end position="250"/>
    </location>
</feature>
<dbReference type="RefSeq" id="XP_003882292.1">
    <property type="nucleotide sequence ID" value="XM_003882243.1"/>
</dbReference>
<evidence type="ECO:0000313" key="4">
    <source>
        <dbReference type="Proteomes" id="UP000007494"/>
    </source>
</evidence>
<dbReference type="VEuPathDB" id="ToxoDB:NCLIV_020470"/>
<evidence type="ECO:0000313" key="2">
    <source>
        <dbReference type="EMBL" id="CBZ52260.1"/>
    </source>
</evidence>
<feature type="region of interest" description="Disordered" evidence="1">
    <location>
        <begin position="814"/>
        <end position="842"/>
    </location>
</feature>
<accession>F0VEW6</accession>
<sequence length="1645" mass="176529">MHASRGVSFLASSKDWGSLTAPIPPGARRFRRLRARRGDRRRAARDAATDAGPLVSRTPAGTPQTSGAGFMSVERQGREELRSTRGKRIQDAGEVDHAGVDVPSAETSRWRLFQTRETSSALRDGASVGSAARRSSVFPGEQNAFGSFSGSSERRGRCVIPSRHFASASSGLCCSSAFCRPASVASSRASPWLSSSCSGRLLAASPSSSSRLAAARVARPSLACSASRGYAQVGLQRGAHERQAHLKTDEGEALPPEPTAAPASLPPVYSPGLSLSPQDGPSFGATQGVERRQDGDWVGRDEAGHSPPNGQSPLSLSHSSPSVSPPSSAPSPSRSAGSACSSVAPQSDFSGTTLLQRLESIPWIGSLLQEVRALEANRRQFPSEENAEKLRLWWRSHAARLFISGVKTGCAGPPAVQLRMLRLALSFTPLAAAVPHPLDLPPAFSPPPELQARRSGLSSAAGETPRLSVEPEGLAEEPREPGCGGRDAFVRAARAAAATDAAGRSATEDLVVTQADADTFGPAFVVFSQLPSLPLEQRLWCLDQFAFFFVHNCLCATVRQADESAAARGEKRGWRGRGRAEDARDDRRKSKLKKEDIYSQVTCNFRVSSSGSLVVSDARLWEFLGKAVVLLGQEGYFDVAAHLTFSLLSLVYDIRAFPAQRPCTPAAQGRGAADTKTDTETETETETGQAAELAGSPREAGSLGEEGDRARQAENIAKRNSRWKLPKNLWLQMLATRHEAPLASSASLAASSGGLEASHGGDAESRDIPRIAFESQEIAAVDMVDELFLFLKREVAEAAPLLARALLLAEAGDDGRREGTHRGAAQRGPGAARSQFASQFMREEERSAKHRAFARILETAVVKRAAGMRAGNAVEEGGVGSVPGPRATLPGSSGGRPWQVIKKKNALDEQRKSVGGGWYFDKTDGTTGSLAKGAETEAPKELSADETPRAEPPGLPGTADAYAALLRVGGPRGVGEESARGESGADPQFSPPFGFSSLLWFLRLESIFYRTQDIDLSSIVYRLLTHLIDHEVPQFLFPPAASRAAPSAAPAAARVAPLSSLFAASPLPSFSLSRRGATTLAHAVGALKATRRYEHDLLRALCDALRPNLPLLSTPLACETMYNLGCLGYSDPAFAHALARHLASSGVLRHATVDSMMQLLIGFSRLEFRDDTLTDACIKGLLYSEGDRKKKVPATGQVDTPAEGAAVAKQTSGTPAAYLEEAFYQERQAGANASRRPDESLPLSVVGSERNNKVMQTSVDLLARTHRPQSLFYLLHSISKNFVRSLPLLASLLPALHRFATAVPSNVAVLAFHDLVKMGIWPGPFRKAILSTLTRDIERHSLIPLAASTILTWSLWGHFDVPLFLRMAHQFHRKAAAPVGGAVRRDGGEAAEGKDATQRGSDAREREREKKPAGKWEGARSVTSIKVSTQFWSSAYGLNLLALTPRDFIQHVNAVDRQIHLELLDIHRRQSVRQNAFLLADSLPPSGSPSSPSSTASVSDSGLASAPAFSPFSATRFPMRLFPRCRHSADARIRFSPWQTGSLEGLKAASLLEIPEENWIPKSSSFHAEVVASCPPFLRDRVINEQPAGPYEIDVALPAEAVDAWKRTQSSNGCDDEEEDRRRSPRKTKKCKGSQNKGLSQSGGR</sequence>
<organism evidence="2 4">
    <name type="scientific">Neospora caninum (strain Liverpool)</name>
    <dbReference type="NCBI Taxonomy" id="572307"/>
    <lineage>
        <taxon>Eukaryota</taxon>
        <taxon>Sar</taxon>
        <taxon>Alveolata</taxon>
        <taxon>Apicomplexa</taxon>
        <taxon>Conoidasida</taxon>
        <taxon>Coccidia</taxon>
        <taxon>Eucoccidiorida</taxon>
        <taxon>Eimeriorina</taxon>
        <taxon>Sarcocystidae</taxon>
        <taxon>Neospora</taxon>
    </lineage>
</organism>
<dbReference type="OMA" id="LACETMY"/>
<feature type="compositionally biased region" description="Basic and acidic residues" evidence="1">
    <location>
        <begin position="934"/>
        <end position="949"/>
    </location>
</feature>
<proteinExistence type="predicted"/>
<dbReference type="OrthoDB" id="333418at2759"/>
<feature type="compositionally biased region" description="Basic and acidic residues" evidence="1">
    <location>
        <begin position="289"/>
        <end position="304"/>
    </location>
</feature>
<dbReference type="eggNOG" id="ENOG502QY8H">
    <property type="taxonomic scope" value="Eukaryota"/>
</dbReference>